<dbReference type="GO" id="GO:0045505">
    <property type="term" value="F:dynein intermediate chain binding"/>
    <property type="evidence" value="ECO:0007669"/>
    <property type="project" value="TreeGrafter"/>
</dbReference>
<gene>
    <name evidence="4 5" type="primary">LOC116300148</name>
</gene>
<dbReference type="AlphaFoldDB" id="A0A6P8I9U2"/>
<sequence length="181" mass="20554">MMEENRELGSRRDSKVDKASKNLKKRGEPTPSSLRPAPTRPQSSISMAQSAATPYSRAGKAPELQLENTYRMSPSKKFPEGSVRNILKEVLMENLAEVNYDPNTCRQLTKSISDNLRLRVKEMNIQRYKIICLVHIGQLGKQALRIGSRCLWDTNVDTYASFEFKNNSIFAVATVYGVYFE</sequence>
<dbReference type="RefSeq" id="XP_031564798.1">
    <property type="nucleotide sequence ID" value="XM_031708938.1"/>
</dbReference>
<dbReference type="OrthoDB" id="10248487at2759"/>
<evidence type="ECO:0000256" key="2">
    <source>
        <dbReference type="SAM" id="MobiDB-lite"/>
    </source>
</evidence>
<dbReference type="GO" id="GO:0005737">
    <property type="term" value="C:cytoplasm"/>
    <property type="evidence" value="ECO:0007669"/>
    <property type="project" value="TreeGrafter"/>
</dbReference>
<accession>A0A6P8I9U2</accession>
<reference evidence="4 5" key="1">
    <citation type="submission" date="2025-04" db="UniProtKB">
        <authorList>
            <consortium name="RefSeq"/>
        </authorList>
    </citation>
    <scope>IDENTIFICATION</scope>
    <source>
        <tissue evidence="4 5">Tentacle</tissue>
    </source>
</reference>
<comment type="similarity">
    <text evidence="1">Belongs to the dynein light chain Tctex-type family.</text>
</comment>
<dbReference type="CDD" id="cd21458">
    <property type="entry name" value="DLC-like_TCTEX1D1"/>
    <property type="match status" value="1"/>
</dbReference>
<evidence type="ECO:0000313" key="5">
    <source>
        <dbReference type="RefSeq" id="XP_031564807.1"/>
    </source>
</evidence>
<dbReference type="InterPro" id="IPR038586">
    <property type="entry name" value="Tctex-1-like_sf"/>
</dbReference>
<dbReference type="InterPro" id="IPR005334">
    <property type="entry name" value="Tctex-1-like"/>
</dbReference>
<keyword evidence="3" id="KW-1185">Reference proteome</keyword>
<feature type="region of interest" description="Disordered" evidence="2">
    <location>
        <begin position="1"/>
        <end position="74"/>
    </location>
</feature>
<dbReference type="GO" id="GO:0007018">
    <property type="term" value="P:microtubule-based movement"/>
    <property type="evidence" value="ECO:0007669"/>
    <property type="project" value="TreeGrafter"/>
</dbReference>
<feature type="compositionally biased region" description="Polar residues" evidence="2">
    <location>
        <begin position="40"/>
        <end position="53"/>
    </location>
</feature>
<feature type="compositionally biased region" description="Basic and acidic residues" evidence="2">
    <location>
        <begin position="1"/>
        <end position="28"/>
    </location>
</feature>
<evidence type="ECO:0000256" key="1">
    <source>
        <dbReference type="ARBA" id="ARBA00005361"/>
    </source>
</evidence>
<dbReference type="Gene3D" id="3.30.1140.40">
    <property type="entry name" value="Tctex-1"/>
    <property type="match status" value="1"/>
</dbReference>
<dbReference type="PANTHER" id="PTHR21255">
    <property type="entry name" value="T-COMPLEX-ASSOCIATED-TESTIS-EXPRESSED 1/ DYNEIN LIGHT CHAIN"/>
    <property type="match status" value="1"/>
</dbReference>
<dbReference type="PANTHER" id="PTHR21255:SF65">
    <property type="entry name" value="TCTEX1 DOMAIN-CONTAINING PROTEIN 2"/>
    <property type="match status" value="1"/>
</dbReference>
<dbReference type="GO" id="GO:0005868">
    <property type="term" value="C:cytoplasmic dynein complex"/>
    <property type="evidence" value="ECO:0007669"/>
    <property type="project" value="TreeGrafter"/>
</dbReference>
<organism evidence="3 4">
    <name type="scientific">Actinia tenebrosa</name>
    <name type="common">Australian red waratah sea anemone</name>
    <dbReference type="NCBI Taxonomy" id="6105"/>
    <lineage>
        <taxon>Eukaryota</taxon>
        <taxon>Metazoa</taxon>
        <taxon>Cnidaria</taxon>
        <taxon>Anthozoa</taxon>
        <taxon>Hexacorallia</taxon>
        <taxon>Actiniaria</taxon>
        <taxon>Actiniidae</taxon>
        <taxon>Actinia</taxon>
    </lineage>
</organism>
<name>A0A6P8I9U2_ACTTE</name>
<evidence type="ECO:0000313" key="3">
    <source>
        <dbReference type="Proteomes" id="UP000515163"/>
    </source>
</evidence>
<protein>
    <submittedName>
        <fullName evidence="4 5">Tctex1 domain-containing protein 1-B-like</fullName>
    </submittedName>
</protein>
<dbReference type="KEGG" id="aten:116300148"/>
<dbReference type="RefSeq" id="XP_031564807.1">
    <property type="nucleotide sequence ID" value="XM_031708947.1"/>
</dbReference>
<proteinExistence type="inferred from homology"/>
<evidence type="ECO:0000313" key="4">
    <source>
        <dbReference type="RefSeq" id="XP_031564798.1"/>
    </source>
</evidence>
<dbReference type="Proteomes" id="UP000515163">
    <property type="component" value="Unplaced"/>
</dbReference>
<dbReference type="GeneID" id="116300148"/>
<dbReference type="Pfam" id="PF03645">
    <property type="entry name" value="Tctex-1"/>
    <property type="match status" value="1"/>
</dbReference>